<feature type="signal peptide" evidence="1">
    <location>
        <begin position="1"/>
        <end position="19"/>
    </location>
</feature>
<keyword evidence="3" id="KW-1185">Reference proteome</keyword>
<gene>
    <name evidence="2" type="ordered locus">MHLP_01645</name>
</gene>
<dbReference type="EMBL" id="CP003731">
    <property type="protein sequence ID" value="AFO51909.1"/>
    <property type="molecule type" value="Genomic_DNA"/>
</dbReference>
<organism evidence="2 3">
    <name type="scientific">Mycoplasma haematolamae (strain Purdue)</name>
    <dbReference type="NCBI Taxonomy" id="1212765"/>
    <lineage>
        <taxon>Bacteria</taxon>
        <taxon>Bacillati</taxon>
        <taxon>Mycoplasmatota</taxon>
        <taxon>Mollicutes</taxon>
        <taxon>Mycoplasmataceae</taxon>
        <taxon>Mycoplasma</taxon>
    </lineage>
</organism>
<keyword evidence="1" id="KW-0732">Signal</keyword>
<accession>I7CJ65</accession>
<feature type="chain" id="PRO_5003708690" description="Ig-like domain-containing protein" evidence="1">
    <location>
        <begin position="20"/>
        <end position="132"/>
    </location>
</feature>
<sequence length="132" mass="14637">MTILAKGFALLVATGIVSAVAVPVAISGGDLGKTFVFKSQDSHEVSLYCPYNEGKHPKPKLDWSSKKITCDYEADRGDIADFYEFGQGGSQKEITCKLTEGKYVCASETNKKFSLKKEREQEKNYLKIEITQ</sequence>
<dbReference type="PATRIC" id="fig|1212765.3.peg.365"/>
<dbReference type="AlphaFoldDB" id="I7CJ65"/>
<reference evidence="2 3" key="1">
    <citation type="journal article" date="2012" name="J. Bacteriol.">
        <title>Genome Sequence of "Candidatus Mycoplasma haemolamae" Strain Purdue, a Red Blood Cell Pathogen of Alpacas (Vicugna pacos) and Llamas (Lama glama).</title>
        <authorList>
            <person name="Guimaraes A.M."/>
            <person name="Toth B."/>
            <person name="Santos A.P."/>
            <person name="do Nascimento N.C."/>
            <person name="Kritchevsky J.E."/>
            <person name="Messick J.B."/>
        </authorList>
    </citation>
    <scope>NUCLEOTIDE SEQUENCE [LARGE SCALE GENOMIC DNA]</scope>
    <source>
        <strain evidence="2 3">Purdue</strain>
    </source>
</reference>
<name>I7CJ65_MYCHA</name>
<dbReference type="HOGENOM" id="CLU_154532_0_0_14"/>
<dbReference type="KEGG" id="mhl:MHLP_01645"/>
<protein>
    <recommendedName>
        <fullName evidence="4">Ig-like domain-containing protein</fullName>
    </recommendedName>
</protein>
<proteinExistence type="predicted"/>
<dbReference type="STRING" id="1212765.MHLP_01645"/>
<evidence type="ECO:0000313" key="2">
    <source>
        <dbReference type="EMBL" id="AFO51909.1"/>
    </source>
</evidence>
<reference evidence="3" key="2">
    <citation type="submission" date="2012-07" db="EMBL/GenBank/DDBJ databases">
        <title>Complete genome sequence of 'Candidatus Mycoplasma haemolamae'.</title>
        <authorList>
            <person name="Guimaraes A.M.S."/>
            <person name="Toth B."/>
            <person name="Santos A.P."/>
            <person name="Nascimento N.C."/>
            <person name="Sojka J.E."/>
            <person name="Messick J.B."/>
        </authorList>
    </citation>
    <scope>NUCLEOTIDE SEQUENCE [LARGE SCALE GENOMIC DNA]</scope>
    <source>
        <strain evidence="3">Purdue</strain>
    </source>
</reference>
<evidence type="ECO:0000313" key="3">
    <source>
        <dbReference type="Proteomes" id="UP000006502"/>
    </source>
</evidence>
<evidence type="ECO:0000256" key="1">
    <source>
        <dbReference type="SAM" id="SignalP"/>
    </source>
</evidence>
<evidence type="ECO:0008006" key="4">
    <source>
        <dbReference type="Google" id="ProtNLM"/>
    </source>
</evidence>
<dbReference type="Proteomes" id="UP000006502">
    <property type="component" value="Chromosome"/>
</dbReference>